<dbReference type="GO" id="GO:0008483">
    <property type="term" value="F:transaminase activity"/>
    <property type="evidence" value="ECO:0007669"/>
    <property type="project" value="UniProtKB-KW"/>
</dbReference>
<dbReference type="SUPFAM" id="SSF53383">
    <property type="entry name" value="PLP-dependent transferases"/>
    <property type="match status" value="1"/>
</dbReference>
<dbReference type="InterPro" id="IPR050087">
    <property type="entry name" value="AON_synthase_class-II"/>
</dbReference>
<dbReference type="KEGG" id="lck:HN018_12765"/>
<gene>
    <name evidence="4" type="ORF">HN018_12765</name>
</gene>
<dbReference type="InterPro" id="IPR015422">
    <property type="entry name" value="PyrdxlP-dep_Trfase_small"/>
</dbReference>
<comment type="cofactor">
    <cofactor evidence="1">
        <name>pyridoxal 5'-phosphate</name>
        <dbReference type="ChEBI" id="CHEBI:597326"/>
    </cofactor>
</comment>
<dbReference type="InterPro" id="IPR015421">
    <property type="entry name" value="PyrdxlP-dep_Trfase_major"/>
</dbReference>
<dbReference type="Pfam" id="PF00155">
    <property type="entry name" value="Aminotran_1_2"/>
    <property type="match status" value="1"/>
</dbReference>
<sequence>MSMDVSNGRLSGSAKSALLDTMRRAGPAKDTEQAAFVGHTGRDMSFESIPAYQNLRSQRAMADALGLRFPFYQPHDVRAGARSVIDGNRVVNFASYDYLGLNGHPEITSAVADATAEWGTSVSASRITAGERDFHRDLEQSLADIYESEAALVFVSGHATAVSTIAALLGPKDLILHDALIHNCIVVGAQLCGATRRSFAHNDMAALEDILAGSRERFERVLVVSEGLYSMDGDGPDLARLVAIKEQYDCWLMVDDAHALGILGKTGRGIFEMAGVDPKRVDIWLGTLSKTLVSCGGYVTGSRALVDYLKLTAPGMVYSVGLPAPACIAASTAIRLMLREPERVARLQANGRRFLDTARAAGLDVGTSWGYAVVPIILGDSLRTLTLADRLLGRGYNAFPIIPPGVPERSARLRFFISSEHTDAELDGAVVAICEELAVIDGGGNTPRMTARPKMPEIVS</sequence>
<evidence type="ECO:0000313" key="4">
    <source>
        <dbReference type="EMBL" id="QKE90799.1"/>
    </source>
</evidence>
<accession>A0A6M8HQQ5</accession>
<dbReference type="CDD" id="cd06454">
    <property type="entry name" value="KBL_like"/>
    <property type="match status" value="1"/>
</dbReference>
<dbReference type="AlphaFoldDB" id="A0A6M8HQQ5"/>
<evidence type="ECO:0000259" key="3">
    <source>
        <dbReference type="Pfam" id="PF00155"/>
    </source>
</evidence>
<dbReference type="Gene3D" id="3.90.1150.10">
    <property type="entry name" value="Aspartate Aminotransferase, domain 1"/>
    <property type="match status" value="1"/>
</dbReference>
<dbReference type="EMBL" id="CP053708">
    <property type="protein sequence ID" value="QKE90799.1"/>
    <property type="molecule type" value="Genomic_DNA"/>
</dbReference>
<keyword evidence="2 4" id="KW-0808">Transferase</keyword>
<name>A0A6M8HQQ5_9PROT</name>
<evidence type="ECO:0000256" key="2">
    <source>
        <dbReference type="ARBA" id="ARBA00022679"/>
    </source>
</evidence>
<dbReference type="GO" id="GO:0030170">
    <property type="term" value="F:pyridoxal phosphate binding"/>
    <property type="evidence" value="ECO:0007669"/>
    <property type="project" value="InterPro"/>
</dbReference>
<protein>
    <submittedName>
        <fullName evidence="4">Aminotransferase class I/II-fold pyridoxal phosphate-dependent enzyme</fullName>
    </submittedName>
</protein>
<dbReference type="Proteomes" id="UP000500767">
    <property type="component" value="Chromosome"/>
</dbReference>
<evidence type="ECO:0000256" key="1">
    <source>
        <dbReference type="ARBA" id="ARBA00001933"/>
    </source>
</evidence>
<reference evidence="4 5" key="1">
    <citation type="journal article" date="2014" name="World J. Microbiol. Biotechnol.">
        <title>Biodiversity and physiological characteristics of Antarctic and Arctic lichens-associated bacteria.</title>
        <authorList>
            <person name="Lee Y.M."/>
            <person name="Kim E.H."/>
            <person name="Lee H.K."/>
            <person name="Hong S.G."/>
        </authorList>
    </citation>
    <scope>NUCLEOTIDE SEQUENCE [LARGE SCALE GENOMIC DNA]</scope>
    <source>
        <strain evidence="4 5">PAMC 26569</strain>
    </source>
</reference>
<keyword evidence="5" id="KW-1185">Reference proteome</keyword>
<dbReference type="PANTHER" id="PTHR13693">
    <property type="entry name" value="CLASS II AMINOTRANSFERASE/8-AMINO-7-OXONONANOATE SYNTHASE"/>
    <property type="match status" value="1"/>
</dbReference>
<proteinExistence type="predicted"/>
<dbReference type="InterPro" id="IPR015424">
    <property type="entry name" value="PyrdxlP-dep_Trfase"/>
</dbReference>
<dbReference type="Gene3D" id="3.40.640.10">
    <property type="entry name" value="Type I PLP-dependent aspartate aminotransferase-like (Major domain)"/>
    <property type="match status" value="1"/>
</dbReference>
<dbReference type="RefSeq" id="WP_171836321.1">
    <property type="nucleotide sequence ID" value="NZ_CP053708.1"/>
</dbReference>
<organism evidence="4 5">
    <name type="scientific">Lichenicola cladoniae</name>
    <dbReference type="NCBI Taxonomy" id="1484109"/>
    <lineage>
        <taxon>Bacteria</taxon>
        <taxon>Pseudomonadati</taxon>
        <taxon>Pseudomonadota</taxon>
        <taxon>Alphaproteobacteria</taxon>
        <taxon>Acetobacterales</taxon>
        <taxon>Acetobacteraceae</taxon>
        <taxon>Lichenicola</taxon>
    </lineage>
</organism>
<dbReference type="PANTHER" id="PTHR13693:SF3">
    <property type="entry name" value="LD36009P"/>
    <property type="match status" value="1"/>
</dbReference>
<dbReference type="InterPro" id="IPR004839">
    <property type="entry name" value="Aminotransferase_I/II_large"/>
</dbReference>
<feature type="domain" description="Aminotransferase class I/classII large" evidence="3">
    <location>
        <begin position="90"/>
        <end position="433"/>
    </location>
</feature>
<evidence type="ECO:0000313" key="5">
    <source>
        <dbReference type="Proteomes" id="UP000500767"/>
    </source>
</evidence>
<keyword evidence="4" id="KW-0032">Aminotransferase</keyword>